<gene>
    <name evidence="2" type="ORF">B296_00000934</name>
</gene>
<dbReference type="AlphaFoldDB" id="A0A427BCK4"/>
<accession>A0A427BCK4</accession>
<proteinExistence type="predicted"/>
<reference evidence="2 3" key="1">
    <citation type="journal article" date="2014" name="Agronomy (Basel)">
        <title>A Draft Genome Sequence for Ensete ventricosum, the Drought-Tolerant Tree Against Hunger.</title>
        <authorList>
            <person name="Harrison J."/>
            <person name="Moore K.A."/>
            <person name="Paszkiewicz K."/>
            <person name="Jones T."/>
            <person name="Grant M."/>
            <person name="Ambacheew D."/>
            <person name="Muzemil S."/>
            <person name="Studholme D.J."/>
        </authorList>
    </citation>
    <scope>NUCLEOTIDE SEQUENCE [LARGE SCALE GENOMIC DNA]</scope>
</reference>
<evidence type="ECO:0000256" key="1">
    <source>
        <dbReference type="SAM" id="Phobius"/>
    </source>
</evidence>
<dbReference type="Proteomes" id="UP000287651">
    <property type="component" value="Unassembled WGS sequence"/>
</dbReference>
<evidence type="ECO:0000313" key="2">
    <source>
        <dbReference type="EMBL" id="RRT86207.1"/>
    </source>
</evidence>
<feature type="transmembrane region" description="Helical" evidence="1">
    <location>
        <begin position="20"/>
        <end position="38"/>
    </location>
</feature>
<organism evidence="2 3">
    <name type="scientific">Ensete ventricosum</name>
    <name type="common">Abyssinian banana</name>
    <name type="synonym">Musa ensete</name>
    <dbReference type="NCBI Taxonomy" id="4639"/>
    <lineage>
        <taxon>Eukaryota</taxon>
        <taxon>Viridiplantae</taxon>
        <taxon>Streptophyta</taxon>
        <taxon>Embryophyta</taxon>
        <taxon>Tracheophyta</taxon>
        <taxon>Spermatophyta</taxon>
        <taxon>Magnoliopsida</taxon>
        <taxon>Liliopsida</taxon>
        <taxon>Zingiberales</taxon>
        <taxon>Musaceae</taxon>
        <taxon>Ensete</taxon>
    </lineage>
</organism>
<keyword evidence="1" id="KW-0472">Membrane</keyword>
<comment type="caution">
    <text evidence="2">The sequence shown here is derived from an EMBL/GenBank/DDBJ whole genome shotgun (WGS) entry which is preliminary data.</text>
</comment>
<keyword evidence="1" id="KW-1133">Transmembrane helix</keyword>
<sequence>MPMLTHLILVVTQGMRFCSYAWVLWELHFCLVFFSSFGRKRRGKSNMLVF</sequence>
<name>A0A427BCK4_ENSVE</name>
<dbReference type="EMBL" id="AMZH03000002">
    <property type="protein sequence ID" value="RRT86207.1"/>
    <property type="molecule type" value="Genomic_DNA"/>
</dbReference>
<keyword evidence="1" id="KW-0812">Transmembrane</keyword>
<evidence type="ECO:0000313" key="3">
    <source>
        <dbReference type="Proteomes" id="UP000287651"/>
    </source>
</evidence>
<protein>
    <submittedName>
        <fullName evidence="2">Uncharacterized protein</fullName>
    </submittedName>
</protein>